<keyword evidence="3" id="KW-1185">Reference proteome</keyword>
<evidence type="ECO:0000313" key="2">
    <source>
        <dbReference type="EMBL" id="AIR03171.1"/>
    </source>
</evidence>
<dbReference type="OrthoDB" id="6560430at2"/>
<evidence type="ECO:0008006" key="4">
    <source>
        <dbReference type="Google" id="ProtNLM"/>
    </source>
</evidence>
<dbReference type="KEGG" id="cnt:JT31_00550"/>
<dbReference type="InterPro" id="IPR020117">
    <property type="entry name" value="Uncharacterised_YncJ"/>
</dbReference>
<feature type="region of interest" description="Disordered" evidence="1">
    <location>
        <begin position="49"/>
        <end position="79"/>
    </location>
</feature>
<reference evidence="2 3" key="1">
    <citation type="submission" date="2014-09" db="EMBL/GenBank/DDBJ databases">
        <title>Cedecea neteri SSMD04 Genome Sequencing.</title>
        <authorList>
            <person name="Tan J.-Y."/>
        </authorList>
    </citation>
    <scope>NUCLEOTIDE SEQUENCE [LARGE SCALE GENOMIC DNA]</scope>
    <source>
        <strain evidence="2 3">SSMD04</strain>
    </source>
</reference>
<name>A0A089PW68_9ENTR</name>
<dbReference type="RefSeq" id="WP_038472131.1">
    <property type="nucleotide sequence ID" value="NZ_CP009451.1"/>
</dbReference>
<dbReference type="Pfam" id="PF10829">
    <property type="entry name" value="DUF2554"/>
    <property type="match status" value="1"/>
</dbReference>
<accession>A0A089PW68</accession>
<protein>
    <recommendedName>
        <fullName evidence="4">DUF2554 domain-containing protein</fullName>
    </recommendedName>
</protein>
<dbReference type="AlphaFoldDB" id="A0A089PW68"/>
<evidence type="ECO:0000256" key="1">
    <source>
        <dbReference type="SAM" id="MobiDB-lite"/>
    </source>
</evidence>
<proteinExistence type="predicted"/>
<gene>
    <name evidence="2" type="ORF">JT31_00550</name>
</gene>
<dbReference type="EMBL" id="CP009451">
    <property type="protein sequence ID" value="AIR03171.1"/>
    <property type="molecule type" value="Genomic_DNA"/>
</dbReference>
<evidence type="ECO:0000313" key="3">
    <source>
        <dbReference type="Proteomes" id="UP000029481"/>
    </source>
</evidence>
<dbReference type="Proteomes" id="UP000029481">
    <property type="component" value="Chromosome"/>
</dbReference>
<organism evidence="2 3">
    <name type="scientific">Cedecea neteri</name>
    <dbReference type="NCBI Taxonomy" id="158822"/>
    <lineage>
        <taxon>Bacteria</taxon>
        <taxon>Pseudomonadati</taxon>
        <taxon>Pseudomonadota</taxon>
        <taxon>Gammaproteobacteria</taxon>
        <taxon>Enterobacterales</taxon>
        <taxon>Enterobacteriaceae</taxon>
        <taxon>Cedecea</taxon>
    </lineage>
</organism>
<sequence length="79" mass="9061">MALKNQLSIILLLIVTALFSGQTLAERHGHEYFVVKDIDIQLSHQADSDELRQAAEDSADDFREHHHAVTHRRPATYLR</sequence>
<feature type="compositionally biased region" description="Basic and acidic residues" evidence="1">
    <location>
        <begin position="49"/>
        <end position="64"/>
    </location>
</feature>
<feature type="compositionally biased region" description="Basic residues" evidence="1">
    <location>
        <begin position="65"/>
        <end position="79"/>
    </location>
</feature>